<dbReference type="AlphaFoldDB" id="A0AAD9MDT5"/>
<dbReference type="EMBL" id="JAQQPM010000006">
    <property type="protein sequence ID" value="KAK2072692.1"/>
    <property type="molecule type" value="Genomic_DNA"/>
</dbReference>
<sequence length="133" mass="14345">MPLNSKGLITHIRVLLKQAAILWRKEEAEEEAAYKAKIAAYKVRKYALPTSPATKKAALAAVYARRKALLAATSAPIPLVATLAAVTANRFLELCSNLAIKAKRNSTKYALVLVDKAHALVKRSTPIAGITPI</sequence>
<evidence type="ECO:0000313" key="2">
    <source>
        <dbReference type="Proteomes" id="UP001217918"/>
    </source>
</evidence>
<gene>
    <name evidence="1" type="ORF">P8C59_007030</name>
</gene>
<organism evidence="1 2">
    <name type="scientific">Phyllachora maydis</name>
    <dbReference type="NCBI Taxonomy" id="1825666"/>
    <lineage>
        <taxon>Eukaryota</taxon>
        <taxon>Fungi</taxon>
        <taxon>Dikarya</taxon>
        <taxon>Ascomycota</taxon>
        <taxon>Pezizomycotina</taxon>
        <taxon>Sordariomycetes</taxon>
        <taxon>Sordariomycetidae</taxon>
        <taxon>Phyllachorales</taxon>
        <taxon>Phyllachoraceae</taxon>
        <taxon>Phyllachora</taxon>
    </lineage>
</organism>
<name>A0AAD9MDT5_9PEZI</name>
<reference evidence="1" key="1">
    <citation type="journal article" date="2023" name="Mol. Plant Microbe Interact.">
        <title>Elucidating the Obligate Nature and Biological Capacity of an Invasive Fungal Corn Pathogen.</title>
        <authorList>
            <person name="MacCready J.S."/>
            <person name="Roggenkamp E.M."/>
            <person name="Gdanetz K."/>
            <person name="Chilvers M.I."/>
        </authorList>
    </citation>
    <scope>NUCLEOTIDE SEQUENCE</scope>
    <source>
        <strain evidence="1">PM02</strain>
    </source>
</reference>
<evidence type="ECO:0000313" key="1">
    <source>
        <dbReference type="EMBL" id="KAK2072692.1"/>
    </source>
</evidence>
<comment type="caution">
    <text evidence="1">The sequence shown here is derived from an EMBL/GenBank/DDBJ whole genome shotgun (WGS) entry which is preliminary data.</text>
</comment>
<protein>
    <submittedName>
        <fullName evidence="1">Uncharacterized protein</fullName>
    </submittedName>
</protein>
<accession>A0AAD9MDT5</accession>
<dbReference type="Proteomes" id="UP001217918">
    <property type="component" value="Unassembled WGS sequence"/>
</dbReference>
<keyword evidence="2" id="KW-1185">Reference proteome</keyword>
<proteinExistence type="predicted"/>